<accession>A0A212LHI3</accession>
<name>A0A212LHI3_9HYPH</name>
<sequence length="85" mass="9045">MAGATPAARATSAIVGRLPSRGGFSVMVGKVRSGRDATAYRMIDGTLESVVAPHIRDRSRTGRLGVVNRYFTLFWNHAVKTGVAA</sequence>
<proteinExistence type="predicted"/>
<dbReference type="EMBL" id="FMJD01000008">
    <property type="protein sequence ID" value="SCM77021.1"/>
    <property type="molecule type" value="Genomic_DNA"/>
</dbReference>
<protein>
    <submittedName>
        <fullName evidence="1">Uncharacterized protein</fullName>
    </submittedName>
</protein>
<evidence type="ECO:0000313" key="1">
    <source>
        <dbReference type="EMBL" id="SCM77021.1"/>
    </source>
</evidence>
<dbReference type="AlphaFoldDB" id="A0A212LHI3"/>
<reference evidence="1" key="1">
    <citation type="submission" date="2016-08" db="EMBL/GenBank/DDBJ databases">
        <authorList>
            <person name="Seilhamer J.J."/>
        </authorList>
    </citation>
    <scope>NUCLEOTIDE SEQUENCE</scope>
    <source>
        <strain evidence="1">86</strain>
    </source>
</reference>
<gene>
    <name evidence="1" type="ORF">KL86PLE_40826</name>
</gene>
<organism evidence="1">
    <name type="scientific">uncultured Pleomorphomonas sp</name>
    <dbReference type="NCBI Taxonomy" id="442121"/>
    <lineage>
        <taxon>Bacteria</taxon>
        <taxon>Pseudomonadati</taxon>
        <taxon>Pseudomonadota</taxon>
        <taxon>Alphaproteobacteria</taxon>
        <taxon>Hyphomicrobiales</taxon>
        <taxon>Pleomorphomonadaceae</taxon>
        <taxon>Pleomorphomonas</taxon>
        <taxon>environmental samples</taxon>
    </lineage>
</organism>